<keyword evidence="3" id="KW-1185">Reference proteome</keyword>
<gene>
    <name evidence="2" type="ORF">CLIB1423_19S01508</name>
</gene>
<protein>
    <submittedName>
        <fullName evidence="2">Uncharacterized protein</fullName>
    </submittedName>
</protein>
<comment type="caution">
    <text evidence="2">The sequence shown here is derived from an EMBL/GenBank/DDBJ whole genome shotgun (WGS) entry which is preliminary data.</text>
</comment>
<feature type="region of interest" description="Disordered" evidence="1">
    <location>
        <begin position="303"/>
        <end position="355"/>
    </location>
</feature>
<feature type="compositionally biased region" description="Basic and acidic residues" evidence="1">
    <location>
        <begin position="645"/>
        <end position="656"/>
    </location>
</feature>
<name>A0A9P0QTW4_9ASCO</name>
<dbReference type="Proteomes" id="UP000837801">
    <property type="component" value="Unassembled WGS sequence"/>
</dbReference>
<evidence type="ECO:0000256" key="1">
    <source>
        <dbReference type="SAM" id="MobiDB-lite"/>
    </source>
</evidence>
<sequence>MPPANSSDDETIDSPLNHINLLSEVILRSEARSIRNPNRYSSVYGSQLYDINTNPLPSQIRNIYDLESDASEDEYIDNDIDIDDDISDSDINFIDDELEESDPELSSNLRSDIQSNEHLLLSSARFNPTNTNTLIPDSGLPLRRRNALRNRPGTSRMIRLPPPPPAASYPVVAGGAGAAPSPSDLTVSNSGARDAYNARFGTTATTRSLTSPQSHYQGRAAFQHQFNPTSSLSGRFHSKLSNFTEVRHYMKLMKSNIKDLRGEKLGISPLFSQKSHKHSDYPIGSLNIGTMDDILDKVKDKRSRDAVSMSSPAKSTKIFDSLSNPLTSGNRKRKLTEGAPNTNKKRQKVNSESDSLTLDIPSPAIEYGTKVNINELPFNDLQNIVSGKMFSSHFTRGCQYSLYGNRDAENRMSLSLTDVNYETGEVFGHFDAKSIDFIFKFFIGGPSSRNAGLWLRITQFKKLFKKYKEFLDDSDIRIPITGEMINFQSNDLRFLSRIREKTDERATGSSSGRNVVKSEAQQRAAMSSRTMIQIAEWSKIEPFNQLHRAYLHKDASKVYKLLKEHLKEVSRKTDDKNFSNDTAEYMLLHQNRMELLNMARTINYEYNTCKINKKDEAVPEQPSESQLQSQQSHPNQSTKIPQKSPDSEKEMENKNLDRKYPDLCSKSCLNENTALRLANYITCEDNCLLNIHLNYILFTVTVDIKSLLDKLLQEIIYKASVKDHYLKFGIPSLGPLRDSQKAVLVCSLCRKTGKISVHNTRPFLEYTNIYYLGSPGSSRSSYFPTYFSSSFSSDIFEHVFSGINLGTNSSDEDVDFYGGLGIKRVSKRSFFKDPYLQKNKETTLTGELVKSIGSTYKMA</sequence>
<evidence type="ECO:0000313" key="2">
    <source>
        <dbReference type="EMBL" id="CAH2354850.1"/>
    </source>
</evidence>
<feature type="region of interest" description="Disordered" evidence="1">
    <location>
        <begin position="615"/>
        <end position="656"/>
    </location>
</feature>
<organism evidence="2 3">
    <name type="scientific">[Candida] railenensis</name>
    <dbReference type="NCBI Taxonomy" id="45579"/>
    <lineage>
        <taxon>Eukaryota</taxon>
        <taxon>Fungi</taxon>
        <taxon>Dikarya</taxon>
        <taxon>Ascomycota</taxon>
        <taxon>Saccharomycotina</taxon>
        <taxon>Pichiomycetes</taxon>
        <taxon>Debaryomycetaceae</taxon>
        <taxon>Kurtzmaniella</taxon>
    </lineage>
</organism>
<proteinExistence type="predicted"/>
<dbReference type="AlphaFoldDB" id="A0A9P0QTW4"/>
<reference evidence="2" key="1">
    <citation type="submission" date="2022-03" db="EMBL/GenBank/DDBJ databases">
        <authorList>
            <person name="Legras J.-L."/>
            <person name="Devillers H."/>
            <person name="Grondin C."/>
        </authorList>
    </citation>
    <scope>NUCLEOTIDE SEQUENCE</scope>
    <source>
        <strain evidence="2">CLIB 1423</strain>
    </source>
</reference>
<dbReference type="OrthoDB" id="4096032at2759"/>
<dbReference type="EMBL" id="CAKXYY010000019">
    <property type="protein sequence ID" value="CAH2354850.1"/>
    <property type="molecule type" value="Genomic_DNA"/>
</dbReference>
<accession>A0A9P0QTW4</accession>
<evidence type="ECO:0000313" key="3">
    <source>
        <dbReference type="Proteomes" id="UP000837801"/>
    </source>
</evidence>
<feature type="compositionally biased region" description="Low complexity" evidence="1">
    <location>
        <begin position="619"/>
        <end position="632"/>
    </location>
</feature>